<evidence type="ECO:0000313" key="1">
    <source>
        <dbReference type="EMBL" id="QGU01031.1"/>
    </source>
</evidence>
<reference evidence="2" key="1">
    <citation type="submission" date="2019-11" db="EMBL/GenBank/DDBJ databases">
        <title>Complete genome sequence of Corynebacterium kalinowskii 1959, a novel Corynebacterium species isolated from soil of a small paddock in Vilsendorf, Germany.</title>
        <authorList>
            <person name="Schaffert L."/>
            <person name="Ruwe M."/>
            <person name="Milse J."/>
            <person name="Hanuschka K."/>
            <person name="Ortseifen V."/>
            <person name="Droste J."/>
            <person name="Brandt D."/>
            <person name="Schlueter L."/>
            <person name="Kutter Y."/>
            <person name="Vinke S."/>
            <person name="Viehoefer P."/>
            <person name="Jacob L."/>
            <person name="Luebke N.-C."/>
            <person name="Schulte-Berndt E."/>
            <person name="Hain C."/>
            <person name="Linder M."/>
            <person name="Schmidt P."/>
            <person name="Wollenschlaeger L."/>
            <person name="Luttermann T."/>
            <person name="Thieme E."/>
            <person name="Hassa J."/>
            <person name="Haak M."/>
            <person name="Wittchen M."/>
            <person name="Mentz A."/>
            <person name="Persicke M."/>
            <person name="Busche T."/>
            <person name="Ruckert C."/>
        </authorList>
    </citation>
    <scope>NUCLEOTIDE SEQUENCE [LARGE SCALE GENOMIC DNA]</scope>
    <source>
        <strain evidence="2">1959</strain>
    </source>
</reference>
<evidence type="ECO:0008006" key="3">
    <source>
        <dbReference type="Google" id="ProtNLM"/>
    </source>
</evidence>
<gene>
    <name evidence="1" type="ORF">CKALI_00650</name>
</gene>
<dbReference type="EMBL" id="CP046452">
    <property type="protein sequence ID" value="QGU01031.1"/>
    <property type="molecule type" value="Genomic_DNA"/>
</dbReference>
<dbReference type="PANTHER" id="PTHR33361:SF2">
    <property type="entry name" value="DUF885 DOMAIN-CONTAINING PROTEIN"/>
    <property type="match status" value="1"/>
</dbReference>
<name>A0A6B8VMR8_9CORY</name>
<protein>
    <recommendedName>
        <fullName evidence="3">DUF885 domain-containing protein</fullName>
    </recommendedName>
</protein>
<dbReference type="RefSeq" id="WP_156191470.1">
    <property type="nucleotide sequence ID" value="NZ_CP046452.1"/>
</dbReference>
<keyword evidence="2" id="KW-1185">Reference proteome</keyword>
<dbReference type="PANTHER" id="PTHR33361">
    <property type="entry name" value="GLR0591 PROTEIN"/>
    <property type="match status" value="1"/>
</dbReference>
<evidence type="ECO:0000313" key="2">
    <source>
        <dbReference type="Proteomes" id="UP000427071"/>
    </source>
</evidence>
<dbReference type="Proteomes" id="UP000427071">
    <property type="component" value="Chromosome"/>
</dbReference>
<dbReference type="Pfam" id="PF05960">
    <property type="entry name" value="DUF885"/>
    <property type="match status" value="1"/>
</dbReference>
<organism evidence="1 2">
    <name type="scientific">Corynebacterium kalinowskii</name>
    <dbReference type="NCBI Taxonomy" id="2675216"/>
    <lineage>
        <taxon>Bacteria</taxon>
        <taxon>Bacillati</taxon>
        <taxon>Actinomycetota</taxon>
        <taxon>Actinomycetes</taxon>
        <taxon>Mycobacteriales</taxon>
        <taxon>Corynebacteriaceae</taxon>
        <taxon>Corynebacterium</taxon>
    </lineage>
</organism>
<sequence>MSRQNPSLLDVTCEAYVLDVAKLSPTDATAWGIPGHEHELQDFSPAYWDDLAGLARDLLADVDAFDDCTDDSDDEDDFDSADHITAAILRDRLGLQLDLHHRAEFYGQLNNIASPVQTIRDTFSLMEDQEAIRARLAGVPAALDGYRESLALAAGQGRVAALRQVELLIAECGNMGGFLHGLGAPEAEADTAARAFGELADWLSAELAGVAPACDAVGRERYELFSHEFLGAKVDLDEAYEWGLDELARITAEQEALARELYGNGTTVTEAIARLNAEEEYTIRGVDKLRDWMQAVADRGVAEYGTPPIECCIDPAGTGGIFYTPPALDGTRPGRMWWSVAPGEDTFHTWQELTTVYHEGVPGHHYQITAALQAPLNLWRRVVCWNSGHGEGWALYAENLMEHTPATRMGLLDAQRLRAARVALDIGVHLGKKNWDAAYARNFLRENCSLSSAALEFEINRYLGWPGQAPSYALGQRLWEQMRDESGLPLSEFHTRALSYGSIPLGLLREMMRG</sequence>
<dbReference type="InterPro" id="IPR010281">
    <property type="entry name" value="DUF885"/>
</dbReference>
<proteinExistence type="predicted"/>
<accession>A0A6B8VMR8</accession>
<dbReference type="KEGG" id="ckw:CKALI_00650"/>
<dbReference type="AlphaFoldDB" id="A0A6B8VMR8"/>